<feature type="region of interest" description="Disordered" evidence="1">
    <location>
        <begin position="61"/>
        <end position="82"/>
    </location>
</feature>
<dbReference type="EMBL" id="MBTF01000001">
    <property type="protein sequence ID" value="OOQ61915.1"/>
    <property type="molecule type" value="Genomic_DNA"/>
</dbReference>
<organism evidence="2 3">
    <name type="scientific">Mucilaginibacter pedocola</name>
    <dbReference type="NCBI Taxonomy" id="1792845"/>
    <lineage>
        <taxon>Bacteria</taxon>
        <taxon>Pseudomonadati</taxon>
        <taxon>Bacteroidota</taxon>
        <taxon>Sphingobacteriia</taxon>
        <taxon>Sphingobacteriales</taxon>
        <taxon>Sphingobacteriaceae</taxon>
        <taxon>Mucilaginibacter</taxon>
    </lineage>
</organism>
<reference evidence="2 3" key="1">
    <citation type="submission" date="2016-07" db="EMBL/GenBank/DDBJ databases">
        <title>Genomic analysis of zinc-resistant bacterium Mucilaginibacter pedocola TBZ30.</title>
        <authorList>
            <person name="Huang J."/>
            <person name="Tang J."/>
        </authorList>
    </citation>
    <scope>NUCLEOTIDE SEQUENCE [LARGE SCALE GENOMIC DNA]</scope>
    <source>
        <strain evidence="2 3">TBZ30</strain>
    </source>
</reference>
<name>A0A1S9PLU9_9SPHI</name>
<dbReference type="OrthoDB" id="797021at2"/>
<gene>
    <name evidence="2" type="ORF">BC343_02305</name>
</gene>
<dbReference type="Proteomes" id="UP000189739">
    <property type="component" value="Unassembled WGS sequence"/>
</dbReference>
<evidence type="ECO:0000256" key="1">
    <source>
        <dbReference type="SAM" id="MobiDB-lite"/>
    </source>
</evidence>
<comment type="caution">
    <text evidence="2">The sequence shown here is derived from an EMBL/GenBank/DDBJ whole genome shotgun (WGS) entry which is preliminary data.</text>
</comment>
<keyword evidence="3" id="KW-1185">Reference proteome</keyword>
<accession>A0A1S9PLU9</accession>
<dbReference type="STRING" id="1792845.BC343_02305"/>
<proteinExistence type="predicted"/>
<feature type="compositionally biased region" description="Basic and acidic residues" evidence="1">
    <location>
        <begin position="61"/>
        <end position="74"/>
    </location>
</feature>
<dbReference type="AlphaFoldDB" id="A0A1S9PLU9"/>
<sequence>MEEFYIDVELSRGLTRIQVDEVPPEQWDMPYTPQFIIEFRDGNEFITLTLQLEDGHWYDRSARLPDDDYPRPPDAEPTDPYYQSPLTAQAIQAVGEAISRHMIVHLTAYMGLFVPVFRTPTLN</sequence>
<evidence type="ECO:0000313" key="2">
    <source>
        <dbReference type="EMBL" id="OOQ61915.1"/>
    </source>
</evidence>
<evidence type="ECO:0000313" key="3">
    <source>
        <dbReference type="Proteomes" id="UP000189739"/>
    </source>
</evidence>
<protein>
    <submittedName>
        <fullName evidence="2">Uncharacterized protein</fullName>
    </submittedName>
</protein>
<dbReference type="RefSeq" id="WP_078346098.1">
    <property type="nucleotide sequence ID" value="NZ_MBTF01000001.1"/>
</dbReference>